<evidence type="ECO:0000313" key="3">
    <source>
        <dbReference type="Proteomes" id="UP000002725"/>
    </source>
</evidence>
<accession>B4S4L3</accession>
<keyword evidence="1" id="KW-1133">Transmembrane helix</keyword>
<evidence type="ECO:0000256" key="1">
    <source>
        <dbReference type="SAM" id="Phobius"/>
    </source>
</evidence>
<reference evidence="2" key="1">
    <citation type="submission" date="2008-06" db="EMBL/GenBank/DDBJ databases">
        <title>Complete sequence of chromosome of Prosthecochloris aestuarii DSM 271.</title>
        <authorList>
            <consortium name="US DOE Joint Genome Institute"/>
            <person name="Lucas S."/>
            <person name="Copeland A."/>
            <person name="Lapidus A."/>
            <person name="Glavina del Rio T."/>
            <person name="Dalin E."/>
            <person name="Tice H."/>
            <person name="Bruce D."/>
            <person name="Goodwin L."/>
            <person name="Pitluck S."/>
            <person name="Schmutz J."/>
            <person name="Larimer F."/>
            <person name="Land M."/>
            <person name="Hauser L."/>
            <person name="Kyrpides N."/>
            <person name="Anderson I."/>
            <person name="Liu Z."/>
            <person name="Li T."/>
            <person name="Zhao F."/>
            <person name="Overmann J."/>
            <person name="Bryant D.A."/>
            <person name="Richardson P."/>
        </authorList>
    </citation>
    <scope>NUCLEOTIDE SEQUENCE [LARGE SCALE GENOMIC DNA]</scope>
    <source>
        <strain evidence="2">DSM 271</strain>
    </source>
</reference>
<dbReference type="STRING" id="290512.Paes_1897"/>
<keyword evidence="1" id="KW-0812">Transmembrane</keyword>
<dbReference type="HOGENOM" id="CLU_112756_0_0_10"/>
<proteinExistence type="predicted"/>
<evidence type="ECO:0000313" key="2">
    <source>
        <dbReference type="EMBL" id="ACF46909.1"/>
    </source>
</evidence>
<protein>
    <submittedName>
        <fullName evidence="2">Uncharacterized protein</fullName>
    </submittedName>
</protein>
<dbReference type="eggNOG" id="ENOG5031A0K">
    <property type="taxonomic scope" value="Bacteria"/>
</dbReference>
<dbReference type="EMBL" id="CP001108">
    <property type="protein sequence ID" value="ACF46909.1"/>
    <property type="molecule type" value="Genomic_DNA"/>
</dbReference>
<name>B4S4L3_PROA2</name>
<sequence length="189" mass="21852">MKKPVLERYSSLQDGRVVIDVAAGEVDQLFEHFDRRAPYHKKDLASDLVDYLLECVREIGPIGFIIRFSFATELQKSLEARVIRGVHEYFRYRSALERSRARKTARVSLLMVMAGFLLLTLTIQLRALLPPGSWLPLTLVYEGLTIIAWIVLWEAVAGFFVNWFAARRLMLLCQRLSQADVEFCRDDRT</sequence>
<dbReference type="RefSeq" id="WP_012506442.1">
    <property type="nucleotide sequence ID" value="NC_011059.1"/>
</dbReference>
<feature type="transmembrane region" description="Helical" evidence="1">
    <location>
        <begin position="146"/>
        <end position="165"/>
    </location>
</feature>
<dbReference type="KEGG" id="paa:Paes_1897"/>
<organism evidence="2 3">
    <name type="scientific">Prosthecochloris aestuarii (strain DSM 271 / SK 413)</name>
    <dbReference type="NCBI Taxonomy" id="290512"/>
    <lineage>
        <taxon>Bacteria</taxon>
        <taxon>Pseudomonadati</taxon>
        <taxon>Chlorobiota</taxon>
        <taxon>Chlorobiia</taxon>
        <taxon>Chlorobiales</taxon>
        <taxon>Chlorobiaceae</taxon>
        <taxon>Prosthecochloris</taxon>
    </lineage>
</organism>
<dbReference type="AlphaFoldDB" id="B4S4L3"/>
<gene>
    <name evidence="2" type="ordered locus">Paes_1897</name>
</gene>
<feature type="transmembrane region" description="Helical" evidence="1">
    <location>
        <begin position="107"/>
        <end position="126"/>
    </location>
</feature>
<keyword evidence="1" id="KW-0472">Membrane</keyword>
<keyword evidence="3" id="KW-1185">Reference proteome</keyword>
<dbReference type="Proteomes" id="UP000002725">
    <property type="component" value="Chromosome"/>
</dbReference>